<feature type="transmembrane region" description="Helical" evidence="12">
    <location>
        <begin position="385"/>
        <end position="405"/>
    </location>
</feature>
<dbReference type="GO" id="GO:0016301">
    <property type="term" value="F:kinase activity"/>
    <property type="evidence" value="ECO:0007669"/>
    <property type="project" value="UniProtKB-KW"/>
</dbReference>
<keyword evidence="5" id="KW-0808">Transferase</keyword>
<dbReference type="InterPro" id="IPR036878">
    <property type="entry name" value="Glu_permease_IIB"/>
</dbReference>
<proteinExistence type="predicted"/>
<feature type="transmembrane region" description="Helical" evidence="12">
    <location>
        <begin position="250"/>
        <end position="271"/>
    </location>
</feature>
<evidence type="ECO:0000313" key="15">
    <source>
        <dbReference type="EMBL" id="QIW81863.1"/>
    </source>
</evidence>
<keyword evidence="2" id="KW-0813">Transport</keyword>
<dbReference type="KEGG" id="bteq:G4P54_19760"/>
<feature type="transmembrane region" description="Helical" evidence="12">
    <location>
        <begin position="361"/>
        <end position="379"/>
    </location>
</feature>
<keyword evidence="10 12" id="KW-0472">Membrane</keyword>
<evidence type="ECO:0000256" key="4">
    <source>
        <dbReference type="ARBA" id="ARBA00022597"/>
    </source>
</evidence>
<evidence type="ECO:0000256" key="9">
    <source>
        <dbReference type="ARBA" id="ARBA00022989"/>
    </source>
</evidence>
<evidence type="ECO:0000256" key="2">
    <source>
        <dbReference type="ARBA" id="ARBA00022448"/>
    </source>
</evidence>
<sequence length="460" mass="49242">MQKEIAKDLLLLAGGKSNIINISHCTTRLRFEVKDETKIDIHTIEGLQGVQGTFFRYGLFQIIFGAGVVNKIYKEVIHVWENSPSEEPAVQQKKASRKLNPVAAFAKTLSDIFVPIIPAITASGLLMGLIGMIKVFHWFTADSPWIKMLDLVSSTAFILLPILVGFSAARQFGNNPYLGAVIAGFLTHPDLLDPSMLGSKTPASLDIWGLHVPMMGYQGAIIPILLSVYVMSKIEKLLKSIVPKSLDVVIIPFITVMATGCLALIVMNPAASIIGQIMTQSIVYIYDHAGIAAGALFGGIYSTIVLSGLHHSFYAIEATLLADPHVGVNFLVPIWSMANVAQGGAGLAVFFKTKQSSLKKIALPASLTAFLGIVEPIVFGVNVKLIRPFIGAAIGGAIGGAYVVAAHVVSNSYGLTGIPMISIVLPFGTANFVHYMIGFLIAAVSAFIATLFLGFKEETE</sequence>
<feature type="transmembrane region" description="Helical" evidence="12">
    <location>
        <begin position="112"/>
        <end position="139"/>
    </location>
</feature>
<dbReference type="PANTHER" id="PTHR30175">
    <property type="entry name" value="PHOSPHOTRANSFERASE SYSTEM TRANSPORT PROTEIN"/>
    <property type="match status" value="1"/>
</dbReference>
<feature type="transmembrane region" description="Helical" evidence="12">
    <location>
        <begin position="151"/>
        <end position="169"/>
    </location>
</feature>
<evidence type="ECO:0000256" key="6">
    <source>
        <dbReference type="ARBA" id="ARBA00022683"/>
    </source>
</evidence>
<evidence type="ECO:0000256" key="10">
    <source>
        <dbReference type="ARBA" id="ARBA00023136"/>
    </source>
</evidence>
<dbReference type="NCBIfam" id="TIGR01996">
    <property type="entry name" value="PTS-II-BC-sucr"/>
    <property type="match status" value="1"/>
</dbReference>
<protein>
    <submittedName>
        <fullName evidence="15">PTS sucrose transporter subunit IIBC</fullName>
    </submittedName>
</protein>
<evidence type="ECO:0000256" key="5">
    <source>
        <dbReference type="ARBA" id="ARBA00022679"/>
    </source>
</evidence>
<dbReference type="Pfam" id="PF02378">
    <property type="entry name" value="PTS_EIIC"/>
    <property type="match status" value="1"/>
</dbReference>
<evidence type="ECO:0000259" key="14">
    <source>
        <dbReference type="PROSITE" id="PS51103"/>
    </source>
</evidence>
<keyword evidence="4" id="KW-0762">Sugar transport</keyword>
<dbReference type="GO" id="GO:0005886">
    <property type="term" value="C:plasma membrane"/>
    <property type="evidence" value="ECO:0007669"/>
    <property type="project" value="UniProtKB-SubCell"/>
</dbReference>
<dbReference type="PANTHER" id="PTHR30175:SF7">
    <property type="entry name" value="NEGATIVE REGULATOR OF SACY ACTIVITY"/>
    <property type="match status" value="1"/>
</dbReference>
<dbReference type="PROSITE" id="PS01035">
    <property type="entry name" value="PTS_EIIB_TYPE_1_CYS"/>
    <property type="match status" value="1"/>
</dbReference>
<dbReference type="GO" id="GO:0090589">
    <property type="term" value="F:protein-phosphocysteine-trehalose phosphotransferase system transporter activity"/>
    <property type="evidence" value="ECO:0007669"/>
    <property type="project" value="TreeGrafter"/>
</dbReference>
<dbReference type="RefSeq" id="WP_167873622.1">
    <property type="nucleotide sequence ID" value="NZ_CP048852.1"/>
</dbReference>
<name>A0A6H0WRC0_9BACI</name>
<evidence type="ECO:0000256" key="8">
    <source>
        <dbReference type="ARBA" id="ARBA00022777"/>
    </source>
</evidence>
<reference evidence="15 16" key="1">
    <citation type="submission" date="2020-02" db="EMBL/GenBank/DDBJ databases">
        <title>Genome sequencing, annotation and comparative genomic analysis of Bacillus tequilensis EA-CB0015, an effective biological control agent against Pseudocercospora fijiensis in banana plants.</title>
        <authorList>
            <person name="Cuellar-Gaviria T.Z."/>
            <person name="Ju K.-S."/>
            <person name="Villegas-Escobar V."/>
        </authorList>
    </citation>
    <scope>NUCLEOTIDE SEQUENCE [LARGE SCALE GENOMIC DNA]</scope>
    <source>
        <strain evidence="15 16">EA-CB0015</strain>
    </source>
</reference>
<dbReference type="GO" id="GO:0009401">
    <property type="term" value="P:phosphoenolpyruvate-dependent sugar phosphotransferase system"/>
    <property type="evidence" value="ECO:0007669"/>
    <property type="project" value="UniProtKB-KW"/>
</dbReference>
<feature type="domain" description="PTS EIIB type-1" evidence="13">
    <location>
        <begin position="3"/>
        <end position="86"/>
    </location>
</feature>
<dbReference type="GO" id="GO:0008982">
    <property type="term" value="F:protein-N(PI)-phosphohistidine-sugar phosphotransferase activity"/>
    <property type="evidence" value="ECO:0007669"/>
    <property type="project" value="InterPro"/>
</dbReference>
<keyword evidence="9 12" id="KW-1133">Transmembrane helix</keyword>
<feature type="transmembrane region" description="Helical" evidence="12">
    <location>
        <begin position="326"/>
        <end position="349"/>
    </location>
</feature>
<comment type="subcellular location">
    <subcellularLocation>
        <location evidence="1">Cell membrane</location>
        <topology evidence="1">Multi-pass membrane protein</topology>
    </subcellularLocation>
</comment>
<dbReference type="PROSITE" id="PS51098">
    <property type="entry name" value="PTS_EIIB_TYPE_1"/>
    <property type="match status" value="1"/>
</dbReference>
<gene>
    <name evidence="15" type="ORF">G4P54_19760</name>
</gene>
<dbReference type="FunFam" id="3.30.1360.60:FF:000001">
    <property type="entry name" value="PTS system glucose-specific IIBC component PtsG"/>
    <property type="match status" value="1"/>
</dbReference>
<dbReference type="InterPro" id="IPR001996">
    <property type="entry name" value="PTS_IIB_1"/>
</dbReference>
<feature type="active site" description="Phosphocysteine intermediate; for EIIB activity" evidence="11">
    <location>
        <position position="25"/>
    </location>
</feature>
<keyword evidence="8" id="KW-0418">Kinase</keyword>
<evidence type="ECO:0000256" key="12">
    <source>
        <dbReference type="SAM" id="Phobius"/>
    </source>
</evidence>
<keyword evidence="3" id="KW-1003">Cell membrane</keyword>
<evidence type="ECO:0000256" key="7">
    <source>
        <dbReference type="ARBA" id="ARBA00022692"/>
    </source>
</evidence>
<feature type="transmembrane region" description="Helical" evidence="12">
    <location>
        <begin position="283"/>
        <end position="306"/>
    </location>
</feature>
<dbReference type="AlphaFoldDB" id="A0A6H0WRC0"/>
<dbReference type="InterPro" id="IPR010973">
    <property type="entry name" value="PTS_IIBC_sucr"/>
</dbReference>
<organism evidence="15 16">
    <name type="scientific">Bacillus tequilensis</name>
    <dbReference type="NCBI Taxonomy" id="227866"/>
    <lineage>
        <taxon>Bacteria</taxon>
        <taxon>Bacillati</taxon>
        <taxon>Bacillota</taxon>
        <taxon>Bacilli</taxon>
        <taxon>Bacillales</taxon>
        <taxon>Bacillaceae</taxon>
        <taxon>Bacillus</taxon>
    </lineage>
</organism>
<dbReference type="InterPro" id="IPR018113">
    <property type="entry name" value="PTrfase_EIIB_Cys"/>
</dbReference>
<keyword evidence="7 12" id="KW-0812">Transmembrane</keyword>
<feature type="domain" description="PTS EIIC type-1" evidence="14">
    <location>
        <begin position="107"/>
        <end position="460"/>
    </location>
</feature>
<keyword evidence="16" id="KW-1185">Reference proteome</keyword>
<accession>A0A6H0WRC0</accession>
<dbReference type="SUPFAM" id="SSF55604">
    <property type="entry name" value="Glucose permease domain IIB"/>
    <property type="match status" value="1"/>
</dbReference>
<dbReference type="InterPro" id="IPR013013">
    <property type="entry name" value="PTS_EIIC_1"/>
</dbReference>
<dbReference type="InterPro" id="IPR003352">
    <property type="entry name" value="PTS_EIIC"/>
</dbReference>
<feature type="transmembrane region" description="Helical" evidence="12">
    <location>
        <begin position="207"/>
        <end position="230"/>
    </location>
</feature>
<evidence type="ECO:0000259" key="13">
    <source>
        <dbReference type="PROSITE" id="PS51098"/>
    </source>
</evidence>
<feature type="transmembrane region" description="Helical" evidence="12">
    <location>
        <begin position="435"/>
        <end position="455"/>
    </location>
</feature>
<dbReference type="Pfam" id="PF00367">
    <property type="entry name" value="PTS_EIIB"/>
    <property type="match status" value="1"/>
</dbReference>
<dbReference type="CDD" id="cd00212">
    <property type="entry name" value="PTS_IIB_glc"/>
    <property type="match status" value="1"/>
</dbReference>
<keyword evidence="6" id="KW-0598">Phosphotransferase system</keyword>
<evidence type="ECO:0000256" key="11">
    <source>
        <dbReference type="PROSITE-ProRule" id="PRU00421"/>
    </source>
</evidence>
<evidence type="ECO:0000313" key="16">
    <source>
        <dbReference type="Proteomes" id="UP000501914"/>
    </source>
</evidence>
<dbReference type="InterPro" id="IPR050558">
    <property type="entry name" value="PTS_Sugar-Specific_Components"/>
</dbReference>
<evidence type="ECO:0000256" key="1">
    <source>
        <dbReference type="ARBA" id="ARBA00004651"/>
    </source>
</evidence>
<dbReference type="Proteomes" id="UP000501914">
    <property type="component" value="Chromosome"/>
</dbReference>
<evidence type="ECO:0000256" key="3">
    <source>
        <dbReference type="ARBA" id="ARBA00022475"/>
    </source>
</evidence>
<dbReference type="PROSITE" id="PS51103">
    <property type="entry name" value="PTS_EIIC_TYPE_1"/>
    <property type="match status" value="1"/>
</dbReference>
<dbReference type="Gene3D" id="3.30.1360.60">
    <property type="entry name" value="Glucose permease domain IIB"/>
    <property type="match status" value="1"/>
</dbReference>
<dbReference type="EMBL" id="CP048852">
    <property type="protein sequence ID" value="QIW81863.1"/>
    <property type="molecule type" value="Genomic_DNA"/>
</dbReference>
<dbReference type="GO" id="GO:0015771">
    <property type="term" value="P:trehalose transport"/>
    <property type="evidence" value="ECO:0007669"/>
    <property type="project" value="TreeGrafter"/>
</dbReference>